<dbReference type="InterPro" id="IPR051115">
    <property type="entry name" value="LAPTM_transporter"/>
</dbReference>
<evidence type="ECO:0008006" key="10">
    <source>
        <dbReference type="Google" id="ProtNLM"/>
    </source>
</evidence>
<dbReference type="InterPro" id="IPR018396">
    <property type="entry name" value="LAPTM_4A/5"/>
</dbReference>
<keyword evidence="3" id="KW-0813">Transport</keyword>
<evidence type="ECO:0000256" key="4">
    <source>
        <dbReference type="ARBA" id="ARBA00022692"/>
    </source>
</evidence>
<evidence type="ECO:0000256" key="3">
    <source>
        <dbReference type="ARBA" id="ARBA00022448"/>
    </source>
</evidence>
<dbReference type="Proteomes" id="UP001066276">
    <property type="component" value="Chromosome 3_1"/>
</dbReference>
<evidence type="ECO:0000256" key="2">
    <source>
        <dbReference type="ARBA" id="ARBA00010076"/>
    </source>
</evidence>
<dbReference type="GO" id="GO:0005765">
    <property type="term" value="C:lysosomal membrane"/>
    <property type="evidence" value="ECO:0007669"/>
    <property type="project" value="TreeGrafter"/>
</dbReference>
<evidence type="ECO:0000256" key="5">
    <source>
        <dbReference type="ARBA" id="ARBA00022989"/>
    </source>
</evidence>
<comment type="subcellular location">
    <subcellularLocation>
        <location evidence="1">Endomembrane system</location>
        <topology evidence="1">Multi-pass membrane protein</topology>
    </subcellularLocation>
</comment>
<proteinExistence type="inferred from homology"/>
<name>A0AAV7UM84_PLEWA</name>
<dbReference type="NCBIfam" id="TIGR00799">
    <property type="entry name" value="mtp"/>
    <property type="match status" value="1"/>
</dbReference>
<evidence type="ECO:0000313" key="8">
    <source>
        <dbReference type="EMBL" id="KAJ1188828.1"/>
    </source>
</evidence>
<dbReference type="InterPro" id="IPR004687">
    <property type="entry name" value="LAPTM4/5"/>
</dbReference>
<dbReference type="PANTHER" id="PTHR12479">
    <property type="entry name" value="LYSOSOMAL-ASSOCIATED TRANSMEMBRANE PROTEIN"/>
    <property type="match status" value="1"/>
</dbReference>
<feature type="transmembrane region" description="Helical" evidence="7">
    <location>
        <begin position="157"/>
        <end position="177"/>
    </location>
</feature>
<keyword evidence="6 7" id="KW-0472">Membrane</keyword>
<sequence>MAMSVLLMVDQSLEVVNVKEHGVSSHDYYKIADVASTFLLIIMLLLISVCLFFGVIKNMEKFLLPFVALQVLDFLLYSLTICSTYIQLPAYQQLNTLQELGPPSQDSFTAMEIVDFTLSLLSLCSSYMEIPAYLNLRCMKHMNYFPRKQALLPQRSIKMLTCISIIFLTVLVIKLFMMNCVWKCFRLIRDSRKSVTKETPKLNLPDKVLLPSYEEAIKNSSKALPPPYSLV</sequence>
<organism evidence="8 9">
    <name type="scientific">Pleurodeles waltl</name>
    <name type="common">Iberian ribbed newt</name>
    <dbReference type="NCBI Taxonomy" id="8319"/>
    <lineage>
        <taxon>Eukaryota</taxon>
        <taxon>Metazoa</taxon>
        <taxon>Chordata</taxon>
        <taxon>Craniata</taxon>
        <taxon>Vertebrata</taxon>
        <taxon>Euteleostomi</taxon>
        <taxon>Amphibia</taxon>
        <taxon>Batrachia</taxon>
        <taxon>Caudata</taxon>
        <taxon>Salamandroidea</taxon>
        <taxon>Salamandridae</taxon>
        <taxon>Pleurodelinae</taxon>
        <taxon>Pleurodeles</taxon>
    </lineage>
</organism>
<keyword evidence="5 7" id="KW-1133">Transmembrane helix</keyword>
<protein>
    <recommendedName>
        <fullName evidence="10">Lysosomal-associated transmembrane protein 5</fullName>
    </recommendedName>
</protein>
<comment type="similarity">
    <text evidence="2">Belongs to the LAPTM4/LAPTM5 transporter family.</text>
</comment>
<comment type="caution">
    <text evidence="8">The sequence shown here is derived from an EMBL/GenBank/DDBJ whole genome shotgun (WGS) entry which is preliminary data.</text>
</comment>
<keyword evidence="9" id="KW-1185">Reference proteome</keyword>
<gene>
    <name evidence="8" type="ORF">NDU88_005585</name>
</gene>
<evidence type="ECO:0000256" key="7">
    <source>
        <dbReference type="SAM" id="Phobius"/>
    </source>
</evidence>
<evidence type="ECO:0000256" key="6">
    <source>
        <dbReference type="ARBA" id="ARBA00023136"/>
    </source>
</evidence>
<dbReference type="Pfam" id="PF03821">
    <property type="entry name" value="Mtp"/>
    <property type="match status" value="1"/>
</dbReference>
<evidence type="ECO:0000256" key="1">
    <source>
        <dbReference type="ARBA" id="ARBA00004127"/>
    </source>
</evidence>
<evidence type="ECO:0000313" key="9">
    <source>
        <dbReference type="Proteomes" id="UP001066276"/>
    </source>
</evidence>
<feature type="transmembrane region" description="Helical" evidence="7">
    <location>
        <begin position="116"/>
        <end position="136"/>
    </location>
</feature>
<keyword evidence="4 7" id="KW-0812">Transmembrane</keyword>
<dbReference type="EMBL" id="JANPWB010000005">
    <property type="protein sequence ID" value="KAJ1188828.1"/>
    <property type="molecule type" value="Genomic_DNA"/>
</dbReference>
<reference evidence="8" key="1">
    <citation type="journal article" date="2022" name="bioRxiv">
        <title>Sequencing and chromosome-scale assembly of the giantPleurodeles waltlgenome.</title>
        <authorList>
            <person name="Brown T."/>
            <person name="Elewa A."/>
            <person name="Iarovenko S."/>
            <person name="Subramanian E."/>
            <person name="Araus A.J."/>
            <person name="Petzold A."/>
            <person name="Susuki M."/>
            <person name="Suzuki K.-i.T."/>
            <person name="Hayashi T."/>
            <person name="Toyoda A."/>
            <person name="Oliveira C."/>
            <person name="Osipova E."/>
            <person name="Leigh N.D."/>
            <person name="Simon A."/>
            <person name="Yun M.H."/>
        </authorList>
    </citation>
    <scope>NUCLEOTIDE SEQUENCE</scope>
    <source>
        <strain evidence="8">20211129_DDA</strain>
        <tissue evidence="8">Liver</tissue>
    </source>
</reference>
<dbReference type="PANTHER" id="PTHR12479:SF2">
    <property type="entry name" value="LYSOSOMAL-ASSOCIATED TRANSMEMBRANE PROTEIN 5"/>
    <property type="match status" value="1"/>
</dbReference>
<accession>A0AAV7UM84</accession>
<dbReference type="AlphaFoldDB" id="A0AAV7UM84"/>
<dbReference type="GO" id="GO:0012505">
    <property type="term" value="C:endomembrane system"/>
    <property type="evidence" value="ECO:0007669"/>
    <property type="project" value="UniProtKB-SubCell"/>
</dbReference>
<feature type="transmembrane region" description="Helical" evidence="7">
    <location>
        <begin position="62"/>
        <end position="86"/>
    </location>
</feature>
<feature type="transmembrane region" description="Helical" evidence="7">
    <location>
        <begin position="34"/>
        <end position="55"/>
    </location>
</feature>